<sequence length="52" mass="5571">MEVMRRIGAHHGHLYPGDGPAFLLAERLTGITLTPELLEGATYLCGVIPEPG</sequence>
<dbReference type="Pfam" id="PF20062">
    <property type="entry name" value="DUF6461"/>
    <property type="match status" value="1"/>
</dbReference>
<accession>A0ABW3E6J4</accession>
<name>A0ABW3E6J4_9ACTN</name>
<organism evidence="1 2">
    <name type="scientific">Streptosporangium algeriense</name>
    <dbReference type="NCBI Taxonomy" id="1682748"/>
    <lineage>
        <taxon>Bacteria</taxon>
        <taxon>Bacillati</taxon>
        <taxon>Actinomycetota</taxon>
        <taxon>Actinomycetes</taxon>
        <taxon>Streptosporangiales</taxon>
        <taxon>Streptosporangiaceae</taxon>
        <taxon>Streptosporangium</taxon>
    </lineage>
</organism>
<reference evidence="2" key="1">
    <citation type="journal article" date="2019" name="Int. J. Syst. Evol. Microbiol.">
        <title>The Global Catalogue of Microorganisms (GCM) 10K type strain sequencing project: providing services to taxonomists for standard genome sequencing and annotation.</title>
        <authorList>
            <consortium name="The Broad Institute Genomics Platform"/>
            <consortium name="The Broad Institute Genome Sequencing Center for Infectious Disease"/>
            <person name="Wu L."/>
            <person name="Ma J."/>
        </authorList>
    </citation>
    <scope>NUCLEOTIDE SEQUENCE [LARGE SCALE GENOMIC DNA]</scope>
    <source>
        <strain evidence="2">CCUG 62974</strain>
    </source>
</reference>
<dbReference type="InterPro" id="IPR045592">
    <property type="entry name" value="DUF6461"/>
</dbReference>
<proteinExistence type="predicted"/>
<evidence type="ECO:0000313" key="1">
    <source>
        <dbReference type="EMBL" id="MFD0890528.1"/>
    </source>
</evidence>
<dbReference type="Proteomes" id="UP001597024">
    <property type="component" value="Unassembled WGS sequence"/>
</dbReference>
<dbReference type="EMBL" id="JBHTHX010002498">
    <property type="protein sequence ID" value="MFD0890528.1"/>
    <property type="molecule type" value="Genomic_DNA"/>
</dbReference>
<protein>
    <submittedName>
        <fullName evidence="1">DUF6461 domain-containing protein</fullName>
    </submittedName>
</protein>
<gene>
    <name evidence="1" type="ORF">ACFQ08_38800</name>
</gene>
<evidence type="ECO:0000313" key="2">
    <source>
        <dbReference type="Proteomes" id="UP001597024"/>
    </source>
</evidence>
<comment type="caution">
    <text evidence="1">The sequence shown here is derived from an EMBL/GenBank/DDBJ whole genome shotgun (WGS) entry which is preliminary data.</text>
</comment>
<keyword evidence="2" id="KW-1185">Reference proteome</keyword>